<dbReference type="InterPro" id="IPR043502">
    <property type="entry name" value="DNA/RNA_pol_sf"/>
</dbReference>
<dbReference type="WBParaSite" id="maker-uti_cns_0000081-snap-gene-0.11-mRNA-1">
    <property type="protein sequence ID" value="maker-uti_cns_0000081-snap-gene-0.11-mRNA-1"/>
    <property type="gene ID" value="maker-uti_cns_0000081-snap-gene-0.11"/>
</dbReference>
<name>A0A1I8FW08_9PLAT</name>
<dbReference type="GO" id="GO:0004523">
    <property type="term" value="F:RNA-DNA hybrid ribonuclease activity"/>
    <property type="evidence" value="ECO:0007669"/>
    <property type="project" value="InterPro"/>
</dbReference>
<dbReference type="PROSITE" id="PS50879">
    <property type="entry name" value="RNASE_H_1"/>
    <property type="match status" value="1"/>
</dbReference>
<evidence type="ECO:0000256" key="1">
    <source>
        <dbReference type="SAM" id="MobiDB-lite"/>
    </source>
</evidence>
<dbReference type="SUPFAM" id="SSF47576">
    <property type="entry name" value="Calponin-homology domain, CH-domain"/>
    <property type="match status" value="1"/>
</dbReference>
<sequence length="2537" mass="282973">WLQLQYTGDLASRDPKPFLLNPTLVRPPAQPARKPWAVMFTSLLLQRLAEARRDEVYRSASMDGRVGMASEKLDGKRDPGQEAEVLDWIEAIIGEKLERDKGYENILQNGIVLCKLMNKIKPGSVKKINEANSMPFKIMENINAFQNAIKAYGVPTTDVFQTVDLYEKKDISQVTQCLFALGRTCQVHPEFTGPVLGPKLSEENKREFSEEQMNASKSVIGLQAASTRAPTSKFRKQSSASKVPASKFPASKVRQAKFGKQTSASKIPQAKFGKQSSAGKIPQAKFGKQKFGQAKFASKARQAKFGKQNSCKQRSKICCFSLQPKEMVAQREQQQQQQQALQAAEREQQQQQALQAAEPEQQQQQQQQQALQPAEREQRANIDFLFLRNVIMPSINVNCVICDAEMRKDNLARHARSQHPDHRVEDILWFATFERFVTAGHGMCCVCREACVQLRSHYRSHHPELNEHKGKPIKGREHQLQAREYAQAYLAVARTEIIHGRPLSPHPATWHQAEQQQQQQQQQALQPVEREQQQQQALQPVEREQQQQQAVPPAASVSHHGMAQTTNLFKPVHPDEKSPARHRQPRRGGTMVLVRDDVQYDRLKVDREHDLLDVATCRIRLKGQQPIVIASIYAPPSSCQRPDNTWQPSFTNLPTTGRVILGGDYNAHGSWDRHIDEDLRGQTVDEWVARNGLVICNTTCHTRTCPSTGRLSSPDVTICSSTIAGSITDSWKTLPDWGSDHLPIVFGLPASNTGKTRHTPCRSHPERSKTCHPRSSGKETRRLPFWNDACEEASKATRSARQSAEKEPTPENIIAANRARHNASGCLRREKKAFLFDKAANFSQDSDIFGLLRALRGDGFKTPDPAAIVRAASPDSPERTARTNKEKAELFCQLYAEVSRVPRRKNDSAIRYEANEATTPMGDPQTDGPDAPFEIDELRAAIRCLKSGKALARVCQAIFDGLESLPALRSILCLLDFCRAYDRVWRLALYAKMHRMGIPKRIIRWIRGFLSDRHNAVRWVNATSRNRVFREGLPQGSVLAPTLWNIYVNDLAQAVAEANPLVSLSLYADDSALLATARTLDICARELQPALDAVADWCRDWKVSISTGKCCYSTFTLAANENNGKRRVNLQINGDKLAFDPTPTFLGLTLDDSLSFSHHASKIRKKMAARRRPLTALATRSAGADSQILRMAYIATVRSVADYACGVWGSFTAASSKLLIDRQQHSCARIITGCLQLTHIRDLLAVANLSPFSHLVLQRSATLRERILRLPQDTPALQVAKMDTRPRLKNRAFESHQRTPRDPKDIVTVLHDYQREHRGCWRRVSQELDRQGLLNGPTREPAPQLQPPWTAHEAITFDLSLATQCSRSQPQSLRSDTALRYLEERGSHPVSVWTDGSAAGGTSDGTSAAVIITPCWGRVVTSAAGNICSSTQAELQAILLAIQNTREHQCIDIFTDSQAAIYNIMAGQRSNSRIVSEIWNQSSDHSIRITWIPAHCGIPMNERADRAARLATADQSDHGVPIMAASAYLCRERRDLDLELWGRKAPWPRLPTLPRKFEVLVNQLRAGCSNLAAATRLRLGLSDSDVCPDCGARDTEQHILFDCPRGFAARPGEQDALLAGAHLAPPSLAAQLTSRRAVQRERERERERRYNRSSASSSSSRRYNRPSASSSSSSRRSPSTIFTKNHDPGNPPAKAITDKEKAELFCADYATVSRLPKSRPEDRPVVIEAHKASNTNDCPCNGLRTEICSPFNIGELNVAIRQLKTGKSPGTDGVCNELLKQLGDAGRNALLELLNRSWLTGSVPTAWRRAEIIAILKKDKDPSATSSYRPISLLSCVSKLMERLLQNRLYHWLDTRGLLNRNQAGFRRGHSTMDQLARITQAIFDAFEQRKPERAILVLLDFAKAYDKVWRPALYAKMARLGIPKHLIRYLRNFLADRRARVRWGSATSNWRVFTDGLPQGSVIAPLLWLIYAYDIDAEMAENVHRSLFADDTALLATGRSLAACADKLQPALDQAAAWTRKWKVSLSHSKCAYSTFTLDPTECGGKVRPALRLENHDLAYDPTPTFLGLKLDDQLTFSPHTEMVRQKMADRRRCIQVLAGKSYGAHRRTLRAAYMAYVRSVFDYGAALYFNHAAPTARLKLEAEQNKCARIITGCLGITRRRCLLAEAGLPALSIRAKTLAANEFIRLLGLPDDDPARTLMVAQVAPRLRYRAHEAWEREGPADRPVDTDLHDEDIVLSHRPCFRRVGLWLLSLAGIHIGDIDRQHYPALPPWHLADQAITIATDLARPTKRSDPLEARRAAAEATLALLPSADCTIWTDGSVSPDGTAAGGGALLTAESIEALRMSIRQQAGKWCSSTHAELVAIEAAIRALRQTLDTIGNPRLSVHICTDSRSGLQAINQGPTARDRTHPHLTPTPGHDDLPRWGQVTVSQIRTKKSPLTRDTLFRFGLAQNDRCADCGEPDSVDHLMLYCPCHHQARIRTWGGVVISWNDVLEGGGALICDYLKRVGRTEPPIDDPGGHPAPPRPPAGGRRSE</sequence>
<dbReference type="PROSITE" id="PS50021">
    <property type="entry name" value="CH"/>
    <property type="match status" value="1"/>
</dbReference>
<feature type="domain" description="RNase H type-1" evidence="4">
    <location>
        <begin position="1386"/>
        <end position="1513"/>
    </location>
</feature>
<feature type="compositionally biased region" description="Low complexity" evidence="1">
    <location>
        <begin position="512"/>
        <end position="555"/>
    </location>
</feature>
<dbReference type="PANTHER" id="PTHR36688:SF1">
    <property type="entry name" value="ENDONUCLEASE_EXONUCLEASE_PHOSPHATASE DOMAIN-CONTAINING PROTEIN"/>
    <property type="match status" value="1"/>
</dbReference>
<dbReference type="SMART" id="SM00033">
    <property type="entry name" value="CH"/>
    <property type="match status" value="1"/>
</dbReference>
<dbReference type="SUPFAM" id="SSF56672">
    <property type="entry name" value="DNA/RNA polymerases"/>
    <property type="match status" value="2"/>
</dbReference>
<proteinExistence type="predicted"/>
<feature type="region of interest" description="Disordered" evidence="1">
    <location>
        <begin position="501"/>
        <end position="560"/>
    </location>
</feature>
<evidence type="ECO:0000259" key="2">
    <source>
        <dbReference type="PROSITE" id="PS50021"/>
    </source>
</evidence>
<dbReference type="Gene3D" id="3.30.420.10">
    <property type="entry name" value="Ribonuclease H-like superfamily/Ribonuclease H"/>
    <property type="match status" value="2"/>
</dbReference>
<feature type="region of interest" description="Disordered" evidence="1">
    <location>
        <begin position="350"/>
        <end position="374"/>
    </location>
</feature>
<feature type="region of interest" description="Disordered" evidence="1">
    <location>
        <begin position="1629"/>
        <end position="1697"/>
    </location>
</feature>
<reference evidence="6" key="1">
    <citation type="submission" date="2016-11" db="UniProtKB">
        <authorList>
            <consortium name="WormBaseParasite"/>
        </authorList>
    </citation>
    <scope>IDENTIFICATION</scope>
</reference>
<feature type="region of interest" description="Disordered" evidence="1">
    <location>
        <begin position="230"/>
        <end position="281"/>
    </location>
</feature>
<accession>A0A1I8FW08</accession>
<dbReference type="Pfam" id="PF14529">
    <property type="entry name" value="Exo_endo_phos_2"/>
    <property type="match status" value="1"/>
</dbReference>
<dbReference type="InterPro" id="IPR036872">
    <property type="entry name" value="CH_dom_sf"/>
</dbReference>
<feature type="compositionally biased region" description="Low complexity" evidence="1">
    <location>
        <begin position="350"/>
        <end position="373"/>
    </location>
</feature>
<dbReference type="CDD" id="cd09276">
    <property type="entry name" value="Rnase_HI_RT_non_LTR"/>
    <property type="match status" value="1"/>
</dbReference>
<dbReference type="InterPro" id="IPR001715">
    <property type="entry name" value="CH_dom"/>
</dbReference>
<dbReference type="InterPro" id="IPR036397">
    <property type="entry name" value="RNaseH_sf"/>
</dbReference>
<feature type="domain" description="Reverse transcriptase" evidence="3">
    <location>
        <begin position="882"/>
        <end position="1150"/>
    </location>
</feature>
<dbReference type="CDD" id="cd01650">
    <property type="entry name" value="RT_nLTR_like"/>
    <property type="match status" value="1"/>
</dbReference>
<feature type="compositionally biased region" description="Basic and acidic residues" evidence="1">
    <location>
        <begin position="1638"/>
        <end position="1650"/>
    </location>
</feature>
<dbReference type="InterPro" id="IPR005135">
    <property type="entry name" value="Endo/exonuclease/phosphatase"/>
</dbReference>
<feature type="domain" description="Reverse transcriptase" evidence="3">
    <location>
        <begin position="1796"/>
        <end position="2072"/>
    </location>
</feature>
<evidence type="ECO:0000259" key="4">
    <source>
        <dbReference type="PROSITE" id="PS50879"/>
    </source>
</evidence>
<dbReference type="Pfam" id="PF00075">
    <property type="entry name" value="RNase_H"/>
    <property type="match status" value="1"/>
</dbReference>
<dbReference type="Proteomes" id="UP000095280">
    <property type="component" value="Unplaced"/>
</dbReference>
<dbReference type="GO" id="GO:0003676">
    <property type="term" value="F:nucleic acid binding"/>
    <property type="evidence" value="ECO:0007669"/>
    <property type="project" value="InterPro"/>
</dbReference>
<dbReference type="GO" id="GO:0006259">
    <property type="term" value="P:DNA metabolic process"/>
    <property type="evidence" value="ECO:0007669"/>
    <property type="project" value="UniProtKB-ARBA"/>
</dbReference>
<dbReference type="InterPro" id="IPR052560">
    <property type="entry name" value="RdDP_mobile_element"/>
</dbReference>
<organism evidence="5 6">
    <name type="scientific">Macrostomum lignano</name>
    <dbReference type="NCBI Taxonomy" id="282301"/>
    <lineage>
        <taxon>Eukaryota</taxon>
        <taxon>Metazoa</taxon>
        <taxon>Spiralia</taxon>
        <taxon>Lophotrochozoa</taxon>
        <taxon>Platyhelminthes</taxon>
        <taxon>Rhabditophora</taxon>
        <taxon>Macrostomorpha</taxon>
        <taxon>Macrostomida</taxon>
        <taxon>Macrostomidae</taxon>
        <taxon>Macrostomum</taxon>
    </lineage>
</organism>
<dbReference type="CDD" id="cd21207">
    <property type="entry name" value="CH_dMP20-like"/>
    <property type="match status" value="1"/>
</dbReference>
<dbReference type="PANTHER" id="PTHR36688">
    <property type="entry name" value="ENDO/EXONUCLEASE/PHOSPHATASE DOMAIN-CONTAINING PROTEIN"/>
    <property type="match status" value="1"/>
</dbReference>
<evidence type="ECO:0000259" key="3">
    <source>
        <dbReference type="PROSITE" id="PS50878"/>
    </source>
</evidence>
<keyword evidence="5" id="KW-1185">Reference proteome</keyword>
<dbReference type="Gene3D" id="1.10.418.10">
    <property type="entry name" value="Calponin-like domain"/>
    <property type="match status" value="1"/>
</dbReference>
<feature type="domain" description="Calponin-homology (CH)" evidence="2">
    <location>
        <begin position="79"/>
        <end position="186"/>
    </location>
</feature>
<evidence type="ECO:0000313" key="5">
    <source>
        <dbReference type="Proteomes" id="UP000095280"/>
    </source>
</evidence>
<protein>
    <submittedName>
        <fullName evidence="6">Calponin-homology (CH) domain-containing protein</fullName>
    </submittedName>
</protein>
<feature type="region of interest" description="Disordered" evidence="1">
    <location>
        <begin position="2513"/>
        <end position="2537"/>
    </location>
</feature>
<dbReference type="InterPro" id="IPR012337">
    <property type="entry name" value="RNaseH-like_sf"/>
</dbReference>
<dbReference type="Gene3D" id="3.60.10.10">
    <property type="entry name" value="Endonuclease/exonuclease/phosphatase"/>
    <property type="match status" value="1"/>
</dbReference>
<dbReference type="InterPro" id="IPR002156">
    <property type="entry name" value="RNaseH_domain"/>
</dbReference>
<dbReference type="Pfam" id="PF00307">
    <property type="entry name" value="CH"/>
    <property type="match status" value="1"/>
</dbReference>
<dbReference type="InterPro" id="IPR036691">
    <property type="entry name" value="Endo/exonu/phosph_ase_sf"/>
</dbReference>
<dbReference type="PRINTS" id="PR00888">
    <property type="entry name" value="SM22CALPONIN"/>
</dbReference>
<feature type="compositionally biased region" description="Low complexity" evidence="1">
    <location>
        <begin position="1652"/>
        <end position="1679"/>
    </location>
</feature>
<dbReference type="SUPFAM" id="SSF56219">
    <property type="entry name" value="DNase I-like"/>
    <property type="match status" value="1"/>
</dbReference>
<dbReference type="PROSITE" id="PS50878">
    <property type="entry name" value="RT_POL"/>
    <property type="match status" value="2"/>
</dbReference>
<dbReference type="InterPro" id="IPR000477">
    <property type="entry name" value="RT_dom"/>
</dbReference>
<feature type="region of interest" description="Disordered" evidence="1">
    <location>
        <begin position="2403"/>
        <end position="2426"/>
    </location>
</feature>
<dbReference type="Pfam" id="PF00078">
    <property type="entry name" value="RVT_1"/>
    <property type="match status" value="2"/>
</dbReference>
<dbReference type="InterPro" id="IPR003096">
    <property type="entry name" value="SM22_calponin"/>
</dbReference>
<feature type="region of interest" description="Disordered" evidence="1">
    <location>
        <begin position="753"/>
        <end position="780"/>
    </location>
</feature>
<evidence type="ECO:0000313" key="6">
    <source>
        <dbReference type="WBParaSite" id="maker-uti_cns_0000081-snap-gene-0.11-mRNA-1"/>
    </source>
</evidence>
<dbReference type="SUPFAM" id="SSF53098">
    <property type="entry name" value="Ribonuclease H-like"/>
    <property type="match status" value="2"/>
</dbReference>